<feature type="transmembrane region" description="Helical" evidence="10">
    <location>
        <begin position="502"/>
        <end position="521"/>
    </location>
</feature>
<dbReference type="Pfam" id="PF03155">
    <property type="entry name" value="Alg6_Alg8"/>
    <property type="match status" value="1"/>
</dbReference>
<dbReference type="PANTHER" id="PTHR12413:SF2">
    <property type="entry name" value="DOLICHYL PYROPHOSPHATE GLC1MAN9GLCNAC2 ALPHA-1,3-GLUCOSYLTRANSFERASE-RELATED"/>
    <property type="match status" value="1"/>
</dbReference>
<gene>
    <name evidence="11" type="ORF">MARPO_0011s0009</name>
</gene>
<dbReference type="Gramene" id="Mp4g10220.3">
    <property type="protein sequence ID" value="Mp4g10220.3.cds"/>
    <property type="gene ID" value="Mp4g10220"/>
</dbReference>
<name>A0A2R6XJJ9_MARPO</name>
<feature type="transmembrane region" description="Helical" evidence="10">
    <location>
        <begin position="177"/>
        <end position="199"/>
    </location>
</feature>
<dbReference type="OMA" id="YHSTDFD"/>
<feature type="transmembrane region" description="Helical" evidence="10">
    <location>
        <begin position="336"/>
        <end position="354"/>
    </location>
</feature>
<dbReference type="Gramene" id="Mp4g10220.1">
    <property type="protein sequence ID" value="Mp4g10220.1.cds"/>
    <property type="gene ID" value="Mp4g10220"/>
</dbReference>
<keyword evidence="6 10" id="KW-0812">Transmembrane</keyword>
<evidence type="ECO:0000256" key="3">
    <source>
        <dbReference type="ARBA" id="ARBA00008715"/>
    </source>
</evidence>
<feature type="transmembrane region" description="Helical" evidence="10">
    <location>
        <begin position="100"/>
        <end position="118"/>
    </location>
</feature>
<keyword evidence="4 10" id="KW-0328">Glycosyltransferase</keyword>
<proteinExistence type="inferred from homology"/>
<evidence type="ECO:0000256" key="4">
    <source>
        <dbReference type="ARBA" id="ARBA00022676"/>
    </source>
</evidence>
<feature type="transmembrane region" description="Helical" evidence="10">
    <location>
        <begin position="366"/>
        <end position="389"/>
    </location>
</feature>
<feature type="transmembrane region" description="Helical" evidence="10">
    <location>
        <begin position="9"/>
        <end position="28"/>
    </location>
</feature>
<keyword evidence="5 10" id="KW-0808">Transferase</keyword>
<keyword evidence="8 10" id="KW-1133">Transmembrane helix</keyword>
<keyword evidence="7 10" id="KW-0256">Endoplasmic reticulum</keyword>
<feature type="transmembrane region" description="Helical" evidence="10">
    <location>
        <begin position="211"/>
        <end position="235"/>
    </location>
</feature>
<evidence type="ECO:0000256" key="1">
    <source>
        <dbReference type="ARBA" id="ARBA00004477"/>
    </source>
</evidence>
<dbReference type="EMBL" id="KZ772683">
    <property type="protein sequence ID" value="PTQ46305.1"/>
    <property type="molecule type" value="Genomic_DNA"/>
</dbReference>
<dbReference type="AlphaFoldDB" id="A0A2R6XJJ9"/>
<reference evidence="12" key="1">
    <citation type="journal article" date="2017" name="Cell">
        <title>Insights into land plant evolution garnered from the Marchantia polymorpha genome.</title>
        <authorList>
            <person name="Bowman J.L."/>
            <person name="Kohchi T."/>
            <person name="Yamato K.T."/>
            <person name="Jenkins J."/>
            <person name="Shu S."/>
            <person name="Ishizaki K."/>
            <person name="Yamaoka S."/>
            <person name="Nishihama R."/>
            <person name="Nakamura Y."/>
            <person name="Berger F."/>
            <person name="Adam C."/>
            <person name="Aki S.S."/>
            <person name="Althoff F."/>
            <person name="Araki T."/>
            <person name="Arteaga-Vazquez M.A."/>
            <person name="Balasubrmanian S."/>
            <person name="Barry K."/>
            <person name="Bauer D."/>
            <person name="Boehm C.R."/>
            <person name="Briginshaw L."/>
            <person name="Caballero-Perez J."/>
            <person name="Catarino B."/>
            <person name="Chen F."/>
            <person name="Chiyoda S."/>
            <person name="Chovatia M."/>
            <person name="Davies K.M."/>
            <person name="Delmans M."/>
            <person name="Demura T."/>
            <person name="Dierschke T."/>
            <person name="Dolan L."/>
            <person name="Dorantes-Acosta A.E."/>
            <person name="Eklund D.M."/>
            <person name="Florent S.N."/>
            <person name="Flores-Sandoval E."/>
            <person name="Fujiyama A."/>
            <person name="Fukuzawa H."/>
            <person name="Galik B."/>
            <person name="Grimanelli D."/>
            <person name="Grimwood J."/>
            <person name="Grossniklaus U."/>
            <person name="Hamada T."/>
            <person name="Haseloff J."/>
            <person name="Hetherington A.J."/>
            <person name="Higo A."/>
            <person name="Hirakawa Y."/>
            <person name="Hundley H.N."/>
            <person name="Ikeda Y."/>
            <person name="Inoue K."/>
            <person name="Inoue S.I."/>
            <person name="Ishida S."/>
            <person name="Jia Q."/>
            <person name="Kakita M."/>
            <person name="Kanazawa T."/>
            <person name="Kawai Y."/>
            <person name="Kawashima T."/>
            <person name="Kennedy M."/>
            <person name="Kinose K."/>
            <person name="Kinoshita T."/>
            <person name="Kohara Y."/>
            <person name="Koide E."/>
            <person name="Komatsu K."/>
            <person name="Kopischke S."/>
            <person name="Kubo M."/>
            <person name="Kyozuka J."/>
            <person name="Lagercrantz U."/>
            <person name="Lin S.S."/>
            <person name="Lindquist E."/>
            <person name="Lipzen A.M."/>
            <person name="Lu C.W."/>
            <person name="De Luna E."/>
            <person name="Martienssen R.A."/>
            <person name="Minamino N."/>
            <person name="Mizutani M."/>
            <person name="Mizutani M."/>
            <person name="Mochizuki N."/>
            <person name="Monte I."/>
            <person name="Mosher R."/>
            <person name="Nagasaki H."/>
            <person name="Nakagami H."/>
            <person name="Naramoto S."/>
            <person name="Nishitani K."/>
            <person name="Ohtani M."/>
            <person name="Okamoto T."/>
            <person name="Okumura M."/>
            <person name="Phillips J."/>
            <person name="Pollak B."/>
            <person name="Reinders A."/>
            <person name="Rovekamp M."/>
            <person name="Sano R."/>
            <person name="Sawa S."/>
            <person name="Schmid M.W."/>
            <person name="Shirakawa M."/>
            <person name="Solano R."/>
            <person name="Spunde A."/>
            <person name="Suetsugu N."/>
            <person name="Sugano S."/>
            <person name="Sugiyama A."/>
            <person name="Sun R."/>
            <person name="Suzuki Y."/>
            <person name="Takenaka M."/>
            <person name="Takezawa D."/>
            <person name="Tomogane H."/>
            <person name="Tsuzuki M."/>
            <person name="Ueda T."/>
            <person name="Umeda M."/>
            <person name="Ward J.M."/>
            <person name="Watanabe Y."/>
            <person name="Yazaki K."/>
            <person name="Yokoyama R."/>
            <person name="Yoshitake Y."/>
            <person name="Yotsui I."/>
            <person name="Zachgo S."/>
            <person name="Schmutz J."/>
        </authorList>
    </citation>
    <scope>NUCLEOTIDE SEQUENCE [LARGE SCALE GENOMIC DNA]</scope>
    <source>
        <strain evidence="12">Tak-1</strain>
    </source>
</reference>
<evidence type="ECO:0000256" key="10">
    <source>
        <dbReference type="RuleBase" id="RU363110"/>
    </source>
</evidence>
<evidence type="ECO:0000256" key="5">
    <source>
        <dbReference type="ARBA" id="ARBA00022679"/>
    </source>
</evidence>
<comment type="pathway">
    <text evidence="2 10">Protein modification; protein glycosylation.</text>
</comment>
<dbReference type="InterPro" id="IPR004856">
    <property type="entry name" value="Glyco_trans_ALG6/ALG8"/>
</dbReference>
<dbReference type="GO" id="GO:0005789">
    <property type="term" value="C:endoplasmic reticulum membrane"/>
    <property type="evidence" value="ECO:0000318"/>
    <property type="project" value="GO_Central"/>
</dbReference>
<organism evidence="11 12">
    <name type="scientific">Marchantia polymorpha</name>
    <name type="common">Common liverwort</name>
    <name type="synonym">Marchantia aquatica</name>
    <dbReference type="NCBI Taxonomy" id="3197"/>
    <lineage>
        <taxon>Eukaryota</taxon>
        <taxon>Viridiplantae</taxon>
        <taxon>Streptophyta</taxon>
        <taxon>Embryophyta</taxon>
        <taxon>Marchantiophyta</taxon>
        <taxon>Marchantiopsida</taxon>
        <taxon>Marchantiidae</taxon>
        <taxon>Marchantiales</taxon>
        <taxon>Marchantiaceae</taxon>
        <taxon>Marchantia</taxon>
    </lineage>
</organism>
<evidence type="ECO:0000256" key="7">
    <source>
        <dbReference type="ARBA" id="ARBA00022824"/>
    </source>
</evidence>
<evidence type="ECO:0000256" key="6">
    <source>
        <dbReference type="ARBA" id="ARBA00022692"/>
    </source>
</evidence>
<evidence type="ECO:0000256" key="8">
    <source>
        <dbReference type="ARBA" id="ARBA00022989"/>
    </source>
</evidence>
<dbReference type="EC" id="2.4.1.-" evidence="10"/>
<evidence type="ECO:0000313" key="11">
    <source>
        <dbReference type="EMBL" id="PTQ46307.1"/>
    </source>
</evidence>
<comment type="similarity">
    <text evidence="3 10">Belongs to the ALG6/ALG8 glucosyltransferase family.</text>
</comment>
<dbReference type="GO" id="GO:0042283">
    <property type="term" value="F:dolichyl pyrophosphate Glc1Man9GlcNAc2 alpha-1,3-glucosyltransferase activity"/>
    <property type="evidence" value="ECO:0000318"/>
    <property type="project" value="GO_Central"/>
</dbReference>
<dbReference type="UniPathway" id="UPA00378"/>
<feature type="transmembrane region" description="Helical" evidence="10">
    <location>
        <begin position="307"/>
        <end position="324"/>
    </location>
</feature>
<keyword evidence="12" id="KW-1185">Reference proteome</keyword>
<evidence type="ECO:0000256" key="2">
    <source>
        <dbReference type="ARBA" id="ARBA00004922"/>
    </source>
</evidence>
<dbReference type="GO" id="GO:0006488">
    <property type="term" value="P:dolichol-linked oligosaccharide biosynthetic process"/>
    <property type="evidence" value="ECO:0000318"/>
    <property type="project" value="GO_Central"/>
</dbReference>
<dbReference type="Proteomes" id="UP000244005">
    <property type="component" value="Unassembled WGS sequence"/>
</dbReference>
<dbReference type="PANTHER" id="PTHR12413">
    <property type="entry name" value="DOLICHYL GLYCOSYLTRANSFERASE"/>
    <property type="match status" value="1"/>
</dbReference>
<evidence type="ECO:0000256" key="9">
    <source>
        <dbReference type="ARBA" id="ARBA00023136"/>
    </source>
</evidence>
<sequence>MRTSNSHELLWMVAVSTCIKLLLVPSYHSTDFEVHRHWMAITSSLPLEEWYLDETSEWTLDYPPFFAWFERFLALFASYVDPRMVDLVGGLNYSSETVILFHRVTVMAADSVLYWGLWRFCRKFPIEKQRIVYAAVAFSPGLLMVDHVHFQYNGFLLGILLLSLSCLREGRNVMGGFWFSVLVCFKHLFAVAGPIYFVYLLRHHCRGSSWFAKFFVLGSTVLSVVGVAFGPFIYYGQMGQVLKRLFPFGRGLCHAYWAPNFWSLYNTTDKVLAAALRLLGVDLPTPKAAMTGGLVGDSSGHVVLPKVTPAVTGLLVLVAMLPCMIRIWRKPRRSEVVQWIVYSYICGYMFGWHVHEKAALHFVVPLSLLIVDSVEASVDFVFISTVSYYSLFPLLFEGKEYPIKVLLLFLYTYGITIYQTHYFGDLQARQLNESGDGQTEPVEPTVSKSSFSASKVNWKVDYSFQEVELIGSWKKLYLCGLIPVELYSQFLHPFVFKDRLPFVPLMLISVYCAVGLFYSWAKQLRACFKESKSEVLSKVH</sequence>
<accession>A0A2R6XJJ9</accession>
<dbReference type="EMBL" id="KZ772683">
    <property type="protein sequence ID" value="PTQ46307.1"/>
    <property type="molecule type" value="Genomic_DNA"/>
</dbReference>
<keyword evidence="9 10" id="KW-0472">Membrane</keyword>
<protein>
    <recommendedName>
        <fullName evidence="10">Alpha-1,3-glucosyltransferase</fullName>
        <ecNumber evidence="10">2.4.1.-</ecNumber>
    </recommendedName>
</protein>
<feature type="transmembrane region" description="Helical" evidence="10">
    <location>
        <begin position="130"/>
        <end position="150"/>
    </location>
</feature>
<reference evidence="11" key="2">
    <citation type="submission" date="2017-12" db="EMBL/GenBank/DDBJ databases">
        <title>WGS assembly of Marchantia polymorpha.</title>
        <authorList>
            <person name="Bowman J.L."/>
            <person name="Kohchi T."/>
            <person name="Yamato K.T."/>
            <person name="Jenkins J."/>
            <person name="Shu S."/>
            <person name="Ishizaki K."/>
            <person name="Yamaoka S."/>
            <person name="Nishihama R."/>
            <person name="Nakamura Y."/>
            <person name="Berger F."/>
            <person name="Adam C."/>
            <person name="Aki S.S."/>
            <person name="Althoff F."/>
            <person name="Araki T."/>
            <person name="Arteaga-Vazquez M.A."/>
            <person name="Balasubrmanian S."/>
            <person name="Bauer D."/>
            <person name="Boehm C.R."/>
            <person name="Briginshaw L."/>
            <person name="Caballero-Perez J."/>
            <person name="Catarino B."/>
            <person name="Chen F."/>
            <person name="Chiyoda S."/>
            <person name="Chovatia M."/>
            <person name="Davies K.M."/>
            <person name="Delmans M."/>
            <person name="Demura T."/>
            <person name="Dierschke T."/>
            <person name="Dolan L."/>
            <person name="Dorantes-Acosta A.E."/>
            <person name="Eklund D.M."/>
            <person name="Florent S.N."/>
            <person name="Flores-Sandoval E."/>
            <person name="Fujiyama A."/>
            <person name="Fukuzawa H."/>
            <person name="Galik B."/>
            <person name="Grimanelli D."/>
            <person name="Grimwood J."/>
            <person name="Grossniklaus U."/>
            <person name="Hamada T."/>
            <person name="Haseloff J."/>
            <person name="Hetherington A.J."/>
            <person name="Higo A."/>
            <person name="Hirakawa Y."/>
            <person name="Hundley H.N."/>
            <person name="Ikeda Y."/>
            <person name="Inoue K."/>
            <person name="Inoue S."/>
            <person name="Ishida S."/>
            <person name="Jia Q."/>
            <person name="Kakita M."/>
            <person name="Kanazawa T."/>
            <person name="Kawai Y."/>
            <person name="Kawashima T."/>
            <person name="Kennedy M."/>
            <person name="Kinose K."/>
            <person name="Kinoshita T."/>
            <person name="Kohara Y."/>
            <person name="Koide E."/>
            <person name="Komatsu K."/>
            <person name="Kopischke S."/>
            <person name="Kubo M."/>
            <person name="Kyozuka J."/>
            <person name="Lagercrantz U."/>
            <person name="Lin S.S."/>
            <person name="Lindquist E."/>
            <person name="Lipzen A.M."/>
            <person name="Lu C."/>
            <person name="Luna E.D."/>
            <person name="Martienssen R.A."/>
            <person name="Minamino N."/>
            <person name="Mizutani M."/>
            <person name="Mizutani M."/>
            <person name="Mochizuki N."/>
            <person name="Monte I."/>
            <person name="Mosher R."/>
            <person name="Nagasaki H."/>
            <person name="Nakagami H."/>
            <person name="Naramoto S."/>
            <person name="Nishitani K."/>
            <person name="Ohtani M."/>
            <person name="Okamoto T."/>
            <person name="Okumura M."/>
            <person name="Phillips J."/>
            <person name="Pollak B."/>
            <person name="Reinders A."/>
            <person name="Roevekamp M."/>
            <person name="Sano R."/>
            <person name="Sawa S."/>
            <person name="Schmid M.W."/>
            <person name="Shirakawa M."/>
            <person name="Solano R."/>
            <person name="Spunde A."/>
            <person name="Suetsugu N."/>
            <person name="Sugano S."/>
            <person name="Sugiyama A."/>
            <person name="Sun R."/>
            <person name="Suzuki Y."/>
            <person name="Takenaka M."/>
            <person name="Takezawa D."/>
            <person name="Tomogane H."/>
            <person name="Tsuzuki M."/>
            <person name="Ueda T."/>
            <person name="Umeda M."/>
            <person name="Ward J.M."/>
            <person name="Watanabe Y."/>
            <person name="Yazaki K."/>
            <person name="Yokoyama R."/>
            <person name="Yoshitake Y."/>
            <person name="Yotsui I."/>
            <person name="Zachgo S."/>
            <person name="Schmutz J."/>
        </authorList>
    </citation>
    <scope>NUCLEOTIDE SEQUENCE [LARGE SCALE GENOMIC DNA]</scope>
    <source>
        <strain evidence="11">Tak-1</strain>
    </source>
</reference>
<evidence type="ECO:0000313" key="12">
    <source>
        <dbReference type="Proteomes" id="UP000244005"/>
    </source>
</evidence>
<dbReference type="Gramene" id="Mp4g10220.2">
    <property type="protein sequence ID" value="Mp4g10220.2.cds"/>
    <property type="gene ID" value="Mp4g10220"/>
</dbReference>
<feature type="transmembrane region" description="Helical" evidence="10">
    <location>
        <begin position="401"/>
        <end position="419"/>
    </location>
</feature>
<comment type="subcellular location">
    <subcellularLocation>
        <location evidence="1 10">Endoplasmic reticulum membrane</location>
        <topology evidence="1 10">Multi-pass membrane protein</topology>
    </subcellularLocation>
</comment>
<dbReference type="OrthoDB" id="1689333at2759"/>
<dbReference type="EMBL" id="KZ772683">
    <property type="protein sequence ID" value="PTQ46306.1"/>
    <property type="molecule type" value="Genomic_DNA"/>
</dbReference>